<dbReference type="EMBL" id="JYDJ01004174">
    <property type="protein sequence ID" value="KRX28694.1"/>
    <property type="molecule type" value="Genomic_DNA"/>
</dbReference>
<sequence>MPSARQAWLLKLWVKEADGCSILKRIAMMKTELRRVYNSRI</sequence>
<evidence type="ECO:0000313" key="2">
    <source>
        <dbReference type="Proteomes" id="UP000055048"/>
    </source>
</evidence>
<accession>A0A0V0SQ90</accession>
<proteinExistence type="predicted"/>
<gene>
    <name evidence="1" type="ORF">T05_6758</name>
</gene>
<organism evidence="1 2">
    <name type="scientific">Trichinella murrelli</name>
    <dbReference type="NCBI Taxonomy" id="144512"/>
    <lineage>
        <taxon>Eukaryota</taxon>
        <taxon>Metazoa</taxon>
        <taxon>Ecdysozoa</taxon>
        <taxon>Nematoda</taxon>
        <taxon>Enoplea</taxon>
        <taxon>Dorylaimia</taxon>
        <taxon>Trichinellida</taxon>
        <taxon>Trichinellidae</taxon>
        <taxon>Trichinella</taxon>
    </lineage>
</organism>
<comment type="caution">
    <text evidence="1">The sequence shown here is derived from an EMBL/GenBank/DDBJ whole genome shotgun (WGS) entry which is preliminary data.</text>
</comment>
<keyword evidence="2" id="KW-1185">Reference proteome</keyword>
<reference evidence="1 2" key="1">
    <citation type="submission" date="2015-01" db="EMBL/GenBank/DDBJ databases">
        <title>Evolution of Trichinella species and genotypes.</title>
        <authorList>
            <person name="Korhonen P.K."/>
            <person name="Edoardo P."/>
            <person name="Giuseppe L.R."/>
            <person name="Gasser R.B."/>
        </authorList>
    </citation>
    <scope>NUCLEOTIDE SEQUENCE [LARGE SCALE GENOMIC DNA]</scope>
    <source>
        <strain evidence="1">ISS417</strain>
    </source>
</reference>
<name>A0A0V0SQ90_9BILA</name>
<dbReference type="Proteomes" id="UP000055048">
    <property type="component" value="Unassembled WGS sequence"/>
</dbReference>
<evidence type="ECO:0000313" key="1">
    <source>
        <dbReference type="EMBL" id="KRX28694.1"/>
    </source>
</evidence>
<dbReference type="AlphaFoldDB" id="A0A0V0SQ90"/>
<protein>
    <submittedName>
        <fullName evidence="1">Uncharacterized protein</fullName>
    </submittedName>
</protein>